<dbReference type="GO" id="GO:0000105">
    <property type="term" value="P:L-histidine biosynthetic process"/>
    <property type="evidence" value="ECO:0007669"/>
    <property type="project" value="UniProtKB-UniPathway"/>
</dbReference>
<feature type="transmembrane region" description="Helical" evidence="21">
    <location>
        <begin position="665"/>
        <end position="685"/>
    </location>
</feature>
<evidence type="ECO:0000256" key="11">
    <source>
        <dbReference type="ARBA" id="ARBA00022824"/>
    </source>
</evidence>
<keyword evidence="15" id="KW-0413">Isomerase</keyword>
<evidence type="ECO:0000256" key="20">
    <source>
        <dbReference type="RuleBase" id="RU003657"/>
    </source>
</evidence>
<dbReference type="InterPro" id="IPR013785">
    <property type="entry name" value="Aldolase_TIM"/>
</dbReference>
<comment type="caution">
    <text evidence="22">The sequence shown here is derived from an EMBL/GenBank/DDBJ whole genome shotgun (WGS) entry which is preliminary data.</text>
</comment>
<dbReference type="Pfam" id="PF04506">
    <property type="entry name" value="Rft-1"/>
    <property type="match status" value="1"/>
</dbReference>
<evidence type="ECO:0000256" key="9">
    <source>
        <dbReference type="ARBA" id="ARBA00022605"/>
    </source>
</evidence>
<keyword evidence="23" id="KW-1185">Reference proteome</keyword>
<comment type="pathway">
    <text evidence="3">Protein modification; protein glycosylation.</text>
</comment>
<evidence type="ECO:0000256" key="2">
    <source>
        <dbReference type="ARBA" id="ARBA00004477"/>
    </source>
</evidence>
<evidence type="ECO:0000256" key="17">
    <source>
        <dbReference type="ARBA" id="ARBA00031376"/>
    </source>
</evidence>
<dbReference type="FunFam" id="3.20.20.70:FF:000110">
    <property type="entry name" value="1-(5-phosphoribosyl)-5-[(5-phosphoribosylamino)methylideneamino] imidazole-4-carboxamide isomerase, chloroplastic"/>
    <property type="match status" value="1"/>
</dbReference>
<dbReference type="GO" id="GO:0006488">
    <property type="term" value="P:dolichol-linked oligosaccharide biosynthetic process"/>
    <property type="evidence" value="ECO:0007669"/>
    <property type="project" value="InterPro"/>
</dbReference>
<evidence type="ECO:0000256" key="15">
    <source>
        <dbReference type="ARBA" id="ARBA00023235"/>
    </source>
</evidence>
<dbReference type="UniPathway" id="UPA00031">
    <property type="reaction ID" value="UER00009"/>
</dbReference>
<feature type="transmembrane region" description="Helical" evidence="21">
    <location>
        <begin position="399"/>
        <end position="420"/>
    </location>
</feature>
<comment type="similarity">
    <text evidence="5 20">Belongs to the HisA/HisF family.</text>
</comment>
<comment type="subcellular location">
    <subcellularLocation>
        <location evidence="2">Endoplasmic reticulum membrane</location>
        <topology evidence="2">Multi-pass membrane protein</topology>
    </subcellularLocation>
</comment>
<gene>
    <name evidence="22" type="ORF">BZG36_02015</name>
</gene>
<feature type="transmembrane region" description="Helical" evidence="21">
    <location>
        <begin position="362"/>
        <end position="387"/>
    </location>
</feature>
<dbReference type="OrthoDB" id="446074at2759"/>
<protein>
    <recommendedName>
        <fullName evidence="8">1-(5-phosphoribosyl)-5-[(5-phosphoribosylamino)methylideneamino] imidazole-4-carboxamide isomerase</fullName>
        <ecNumber evidence="7">5.3.1.16</ecNumber>
    </recommendedName>
    <alternativeName>
        <fullName evidence="17">5-proFAR isomerase</fullName>
    </alternativeName>
    <alternativeName>
        <fullName evidence="18">Man(5)GlcNAc(2)-PP-dolichol translocation protein RFT1</fullName>
    </alternativeName>
    <alternativeName>
        <fullName evidence="16">Phosphoribosylformimino-5-aminoimidazole carboxamide ribotide isomerase</fullName>
    </alternativeName>
</protein>
<evidence type="ECO:0000256" key="21">
    <source>
        <dbReference type="SAM" id="Phobius"/>
    </source>
</evidence>
<dbReference type="InterPro" id="IPR006062">
    <property type="entry name" value="His_biosynth"/>
</dbReference>
<evidence type="ECO:0000313" key="23">
    <source>
        <dbReference type="Proteomes" id="UP000242875"/>
    </source>
</evidence>
<dbReference type="InterPro" id="IPR011858">
    <property type="entry name" value="His6/HISN3"/>
</dbReference>
<evidence type="ECO:0000256" key="18">
    <source>
        <dbReference type="ARBA" id="ARBA00044793"/>
    </source>
</evidence>
<organism evidence="22 23">
    <name type="scientific">Bifiguratus adelaidae</name>
    <dbReference type="NCBI Taxonomy" id="1938954"/>
    <lineage>
        <taxon>Eukaryota</taxon>
        <taxon>Fungi</taxon>
        <taxon>Fungi incertae sedis</taxon>
        <taxon>Mucoromycota</taxon>
        <taxon>Mucoromycotina</taxon>
        <taxon>Endogonomycetes</taxon>
        <taxon>Endogonales</taxon>
        <taxon>Endogonales incertae sedis</taxon>
        <taxon>Bifiguratus</taxon>
    </lineage>
</organism>
<dbReference type="Proteomes" id="UP000242875">
    <property type="component" value="Unassembled WGS sequence"/>
</dbReference>
<comment type="similarity">
    <text evidence="6">Belongs to the RFT1 family.</text>
</comment>
<dbReference type="GO" id="GO:0003949">
    <property type="term" value="F:1-(5-phosphoribosyl)-5-[(5-phosphoribosylamino)methylideneamino]imidazole-4-carboxamide isomerase activity"/>
    <property type="evidence" value="ECO:0007669"/>
    <property type="project" value="UniProtKB-EC"/>
</dbReference>
<evidence type="ECO:0000256" key="6">
    <source>
        <dbReference type="ARBA" id="ARBA00010288"/>
    </source>
</evidence>
<proteinExistence type="inferred from homology"/>
<dbReference type="PANTHER" id="PTHR13117:SF5">
    <property type="entry name" value="PROTEIN RFT1 HOMOLOG"/>
    <property type="match status" value="1"/>
</dbReference>
<evidence type="ECO:0000256" key="16">
    <source>
        <dbReference type="ARBA" id="ARBA00030547"/>
    </source>
</evidence>
<evidence type="ECO:0000256" key="3">
    <source>
        <dbReference type="ARBA" id="ARBA00004922"/>
    </source>
</evidence>
<keyword evidence="11" id="KW-0256">Endoplasmic reticulum</keyword>
<reference evidence="22 23" key="1">
    <citation type="journal article" date="2017" name="Mycologia">
        <title>Bifiguratus adelaidae, gen. et sp. nov., a new member of Mucoromycotina in endophytic and soil-dwelling habitats.</title>
        <authorList>
            <person name="Torres-Cruz T.J."/>
            <person name="Billingsley Tobias T.L."/>
            <person name="Almatruk M."/>
            <person name="Hesse C."/>
            <person name="Kuske C.R."/>
            <person name="Desiro A."/>
            <person name="Benucci G.M."/>
            <person name="Bonito G."/>
            <person name="Stajich J.E."/>
            <person name="Dunlap C."/>
            <person name="Arnold A.E."/>
            <person name="Porras-Alfaro A."/>
        </authorList>
    </citation>
    <scope>NUCLEOTIDE SEQUENCE [LARGE SCALE GENOMIC DNA]</scope>
    <source>
        <strain evidence="22 23">AZ0501</strain>
    </source>
</reference>
<dbReference type="GO" id="GO:0034203">
    <property type="term" value="P:glycolipid translocation"/>
    <property type="evidence" value="ECO:0007669"/>
    <property type="project" value="TreeGrafter"/>
</dbReference>
<evidence type="ECO:0000256" key="14">
    <source>
        <dbReference type="ARBA" id="ARBA00023136"/>
    </source>
</evidence>
<feature type="transmembrane region" description="Helical" evidence="21">
    <location>
        <begin position="691"/>
        <end position="713"/>
    </location>
</feature>
<evidence type="ECO:0000256" key="8">
    <source>
        <dbReference type="ARBA" id="ARBA00018464"/>
    </source>
</evidence>
<keyword evidence="10 21" id="KW-0812">Transmembrane</keyword>
<dbReference type="InterPro" id="IPR011060">
    <property type="entry name" value="RibuloseP-bd_barrel"/>
</dbReference>
<evidence type="ECO:0000313" key="22">
    <source>
        <dbReference type="EMBL" id="OZJ05387.1"/>
    </source>
</evidence>
<keyword evidence="14 21" id="KW-0472">Membrane</keyword>
<feature type="transmembrane region" description="Helical" evidence="21">
    <location>
        <begin position="432"/>
        <end position="456"/>
    </location>
</feature>
<comment type="function">
    <text evidence="19">Intramembrane glycolipid transporter that operates in the biosynthetic pathway of dolichol-linked oligosaccharides, the glycan precursors employed in protein asparagine (N)-glycosylation. The sequential addition of sugars to dolichol pyrophosphate produces dolichol-linked oligosaccharides containing fourteen sugars, including two GlcNAcs, nine mannoses and three glucoses. Once assembled, the oligosaccharide is transferred from the lipid to nascent proteins by oligosaccharyltransferases. The assembly of dolichol-linked oligosaccharides begins on the cytosolic side of the endoplasmic reticulum membrane and finishes in its lumen. RFT1 could mediate the translocation of the cytosolically oriented intermediate DolPP-GlcNAc2Man5, produced by ALG11, into the ER lumen where dolichol-linked oligosaccharides assembly continues. However, the intramembrane lipid transporter activity could not be confirmed in vitro.</text>
</comment>
<name>A0A261Y437_9FUNG</name>
<dbReference type="CDD" id="cd04723">
    <property type="entry name" value="HisA_HisF"/>
    <property type="match status" value="1"/>
</dbReference>
<dbReference type="Pfam" id="PF00977">
    <property type="entry name" value="His_biosynth"/>
    <property type="match status" value="1"/>
</dbReference>
<accession>A0A261Y437</accession>
<evidence type="ECO:0000256" key="7">
    <source>
        <dbReference type="ARBA" id="ARBA00012550"/>
    </source>
</evidence>
<sequence>MTKFRPCIDLHNGQVKQIVGGSLKDKEPSELKTNFVSAEPPSYYAKLYRQNHLEGAHVIKLGPNNDEAAKEALEGWPDGLQVGGGMTPENAKAWIDAGASKVIVTSYLFPNACFDQSRLEALCEVVGKDRLVIDVSCRRQGDKWMVAMDRWQKITDMEVNKASLDLLARYCSEFLVHAADVEGLCQGIDEDLVRCLGEWTTIPTTYAGGGRSIQDLERVQQLSQGRVDLTIGSALDLFGGGVSFHDCILWNKVIVRFTTTEEFGIASVKLELLLSTILFLSREGFRSALLRGSRTETEAQDKEAKFTQQQGPVILDASSPQGKSQIITNLAYVPMALGALTTLAASTYYISNIHNTSDESYIPYYKHSIICFSLAAYLELLTEPLWIIANNRLWYSARVWAEGCAVALRCLTTFGLTLYGSMAFHGHSPFGVLSFAIGQLVYAISFAAAFILFYYGRIRSGDIQYRLLIPNMVMMTDDHGQKQARYLDPRLLNLSLTMTKQSLLKHLLTEGDKLLISMLSTNSDQGVYALASNYGTLRGSLVARILFAPIEETSRILFAKMLANVPDITNIDAAQPLNAEQQASLRQVAFILSTLIKFHILLGLFFVGLGSNYTSTLIDTLVGSRWSQAGSVLATYCLFVPFMGINGITEAFLQAVASESELSALSIYMIFFSVGFAMAAIFFMWAFRLGAVGLVLANCFNMFCRITYSWLFIQRYFTRKLVVSGNVQIHSFVRLRDCLPQKTLIVCFAAAWMISRLSEVLIGWQTWSQKGKHVGVGFVLGLMLLAVTFLKERSFYSDLQRIVKGKTD</sequence>
<evidence type="ECO:0000256" key="10">
    <source>
        <dbReference type="ARBA" id="ARBA00022692"/>
    </source>
</evidence>
<dbReference type="PANTHER" id="PTHR13117">
    <property type="entry name" value="ENDOPLASMIC RETICULUM MULTISPAN TRANSMEMBRANE PROTEIN-RELATED"/>
    <property type="match status" value="1"/>
</dbReference>
<dbReference type="NCBIfam" id="TIGR02129">
    <property type="entry name" value="hisA_euk"/>
    <property type="match status" value="1"/>
</dbReference>
<dbReference type="SUPFAM" id="SSF51366">
    <property type="entry name" value="Ribulose-phoshate binding barrel"/>
    <property type="match status" value="1"/>
</dbReference>
<evidence type="ECO:0000256" key="19">
    <source>
        <dbReference type="ARBA" id="ARBA00045912"/>
    </source>
</evidence>
<dbReference type="GO" id="GO:0005789">
    <property type="term" value="C:endoplasmic reticulum membrane"/>
    <property type="evidence" value="ECO:0007669"/>
    <property type="project" value="UniProtKB-SubCell"/>
</dbReference>
<dbReference type="EC" id="5.3.1.16" evidence="7"/>
<feature type="transmembrane region" description="Helical" evidence="21">
    <location>
        <begin position="744"/>
        <end position="767"/>
    </location>
</feature>
<evidence type="ECO:0000256" key="4">
    <source>
        <dbReference type="ARBA" id="ARBA00005133"/>
    </source>
</evidence>
<dbReference type="AlphaFoldDB" id="A0A261Y437"/>
<evidence type="ECO:0000256" key="5">
    <source>
        <dbReference type="ARBA" id="ARBA00009667"/>
    </source>
</evidence>
<dbReference type="InterPro" id="IPR007594">
    <property type="entry name" value="RFT1"/>
</dbReference>
<feature type="transmembrane region" description="Helical" evidence="21">
    <location>
        <begin position="773"/>
        <end position="790"/>
    </location>
</feature>
<comment type="catalytic activity">
    <reaction evidence="1">
        <text>1-(5-phospho-beta-D-ribosyl)-5-[(5-phospho-beta-D-ribosylamino)methylideneamino]imidazole-4-carboxamide = 5-[(5-phospho-1-deoxy-D-ribulos-1-ylimino)methylamino]-1-(5-phospho-beta-D-ribosyl)imidazole-4-carboxamide</text>
        <dbReference type="Rhea" id="RHEA:15469"/>
        <dbReference type="ChEBI" id="CHEBI:58435"/>
        <dbReference type="ChEBI" id="CHEBI:58525"/>
        <dbReference type="EC" id="5.3.1.16"/>
    </reaction>
</comment>
<keyword evidence="12 21" id="KW-1133">Transmembrane helix</keyword>
<dbReference type="EMBL" id="MVBO01000016">
    <property type="protein sequence ID" value="OZJ05387.1"/>
    <property type="molecule type" value="Genomic_DNA"/>
</dbReference>
<keyword evidence="9 20" id="KW-0028">Amino-acid biosynthesis</keyword>
<evidence type="ECO:0000256" key="12">
    <source>
        <dbReference type="ARBA" id="ARBA00022989"/>
    </source>
</evidence>
<comment type="pathway">
    <text evidence="4">Amino-acid biosynthesis; L-histidine biosynthesis; L-histidine from 5-phospho-alpha-D-ribose 1-diphosphate: step 4/9.</text>
</comment>
<keyword evidence="13 20" id="KW-0368">Histidine biosynthesis</keyword>
<evidence type="ECO:0000256" key="1">
    <source>
        <dbReference type="ARBA" id="ARBA00000901"/>
    </source>
</evidence>
<dbReference type="Gene3D" id="3.20.20.70">
    <property type="entry name" value="Aldolase class I"/>
    <property type="match status" value="1"/>
</dbReference>
<feature type="transmembrane region" description="Helical" evidence="21">
    <location>
        <begin position="330"/>
        <end position="350"/>
    </location>
</feature>
<feature type="transmembrane region" description="Helical" evidence="21">
    <location>
        <begin position="588"/>
        <end position="609"/>
    </location>
</feature>
<evidence type="ECO:0000256" key="13">
    <source>
        <dbReference type="ARBA" id="ARBA00023102"/>
    </source>
</evidence>
<feature type="transmembrane region" description="Helical" evidence="21">
    <location>
        <begin position="629"/>
        <end position="653"/>
    </location>
</feature>